<dbReference type="OrthoDB" id="3016366at2759"/>
<dbReference type="Proteomes" id="UP001150942">
    <property type="component" value="Unassembled WGS sequence"/>
</dbReference>
<reference evidence="1" key="1">
    <citation type="submission" date="2022-11" db="EMBL/GenBank/DDBJ databases">
        <authorList>
            <person name="Petersen C."/>
        </authorList>
    </citation>
    <scope>NUCLEOTIDE SEQUENCE</scope>
    <source>
        <strain evidence="1">IBT 20477</strain>
    </source>
</reference>
<reference evidence="1" key="2">
    <citation type="journal article" date="2023" name="IMA Fungus">
        <title>Comparative genomic study of the Penicillium genus elucidates a diverse pangenome and 15 lateral gene transfer events.</title>
        <authorList>
            <person name="Petersen C."/>
            <person name="Sorensen T."/>
            <person name="Nielsen M.R."/>
            <person name="Sondergaard T.E."/>
            <person name="Sorensen J.L."/>
            <person name="Fitzpatrick D.A."/>
            <person name="Frisvad J.C."/>
            <person name="Nielsen K.L."/>
        </authorList>
    </citation>
    <scope>NUCLEOTIDE SEQUENCE</scope>
    <source>
        <strain evidence="1">IBT 20477</strain>
    </source>
</reference>
<proteinExistence type="predicted"/>
<evidence type="ECO:0000313" key="1">
    <source>
        <dbReference type="EMBL" id="KAJ5208195.1"/>
    </source>
</evidence>
<dbReference type="EMBL" id="JAPQKQ010000002">
    <property type="protein sequence ID" value="KAJ5208195.1"/>
    <property type="molecule type" value="Genomic_DNA"/>
</dbReference>
<keyword evidence="2" id="KW-1185">Reference proteome</keyword>
<accession>A0A9W9MVB0</accession>
<comment type="caution">
    <text evidence="1">The sequence shown here is derived from an EMBL/GenBank/DDBJ whole genome shotgun (WGS) entry which is preliminary data.</text>
</comment>
<gene>
    <name evidence="1" type="ORF">N7449_002574</name>
</gene>
<protein>
    <submittedName>
        <fullName evidence="1">Uncharacterized protein</fullName>
    </submittedName>
</protein>
<sequence length="162" mass="17934">MSTPQTLPLEPNTLYILLLDLGGSCLFEWKLYLTSTPTTGQTFHITNEAGPVTWQYKSEPVFNISSNTRVVLALQIAVVGPVLHAALGTRLALVPLALYSTRFREGLCCRVWVQEALFALDDEGYLGLARSVVDIEQETRQLGMLNKSRGTRSVVRSKAFFG</sequence>
<organism evidence="1 2">
    <name type="scientific">Penicillium cf. viridicatum</name>
    <dbReference type="NCBI Taxonomy" id="2972119"/>
    <lineage>
        <taxon>Eukaryota</taxon>
        <taxon>Fungi</taxon>
        <taxon>Dikarya</taxon>
        <taxon>Ascomycota</taxon>
        <taxon>Pezizomycotina</taxon>
        <taxon>Eurotiomycetes</taxon>
        <taxon>Eurotiomycetidae</taxon>
        <taxon>Eurotiales</taxon>
        <taxon>Aspergillaceae</taxon>
        <taxon>Penicillium</taxon>
    </lineage>
</organism>
<evidence type="ECO:0000313" key="2">
    <source>
        <dbReference type="Proteomes" id="UP001150942"/>
    </source>
</evidence>
<name>A0A9W9MVB0_9EURO</name>
<dbReference type="AlphaFoldDB" id="A0A9W9MVB0"/>